<evidence type="ECO:0000313" key="1">
    <source>
        <dbReference type="EMBL" id="ETR97125.1"/>
    </source>
</evidence>
<dbReference type="EMBL" id="KI911177">
    <property type="protein sequence ID" value="ETR97125.1"/>
    <property type="molecule type" value="Genomic_DNA"/>
</dbReference>
<dbReference type="KEGG" id="trr:M419DRAFT_92406"/>
<organism evidence="1 2">
    <name type="scientific">Hypocrea jecorina (strain ATCC 56765 / BCRC 32924 / NRRL 11460 / Rut C-30)</name>
    <name type="common">Trichoderma reesei</name>
    <dbReference type="NCBI Taxonomy" id="1344414"/>
    <lineage>
        <taxon>Eukaryota</taxon>
        <taxon>Fungi</taxon>
        <taxon>Dikarya</taxon>
        <taxon>Ascomycota</taxon>
        <taxon>Pezizomycotina</taxon>
        <taxon>Sordariomycetes</taxon>
        <taxon>Hypocreomycetidae</taxon>
        <taxon>Hypocreales</taxon>
        <taxon>Hypocreaceae</taxon>
        <taxon>Trichoderma</taxon>
    </lineage>
</organism>
<name>A0A024RY71_HYPJR</name>
<dbReference type="Proteomes" id="UP000024376">
    <property type="component" value="Unassembled WGS sequence"/>
</dbReference>
<reference evidence="2" key="1">
    <citation type="journal article" date="2013" name="Ind. Biotechnol.">
        <title>Comparative genomics analysis of Trichoderma reesei strains.</title>
        <authorList>
            <person name="Koike H."/>
            <person name="Aerts A."/>
            <person name="LaButti K."/>
            <person name="Grigoriev I.V."/>
            <person name="Baker S.E."/>
        </authorList>
    </citation>
    <scope>NUCLEOTIDE SEQUENCE [LARGE SCALE GENOMIC DNA]</scope>
    <source>
        <strain evidence="2">ATCC 56765 / BCRC 32924 / NRRL 11460 / Rut C-30</strain>
    </source>
</reference>
<accession>A0A024RY71</accession>
<gene>
    <name evidence="1" type="ORF">M419DRAFT_92406</name>
</gene>
<feature type="non-terminal residue" evidence="1">
    <location>
        <position position="1"/>
    </location>
</feature>
<sequence length="162" mass="18929">SKVNELRRRYFCRRFLLIPPTGVMRGRQKNIPTTELCNSSWHTERRFSSLLSSPNATTIRSSHVYNIKNEEQCKHHPAYDLRPFDAFQEILLIIKEFKQMAFIEEHGDRVGVDAPEHEHGKKRLSHRFVQAPVSTSDNSRGPQKLTRRRLISCPTLVLLHQN</sequence>
<evidence type="ECO:0000313" key="2">
    <source>
        <dbReference type="Proteomes" id="UP000024376"/>
    </source>
</evidence>
<proteinExistence type="predicted"/>
<dbReference type="HOGENOM" id="CLU_1886045_0_0_1"/>
<protein>
    <submittedName>
        <fullName evidence="1">Uncharacterized protein</fullName>
    </submittedName>
</protein>
<dbReference type="AlphaFoldDB" id="A0A024RY71"/>